<evidence type="ECO:0000313" key="11">
    <source>
        <dbReference type="EMBL" id="AVR98916.1"/>
    </source>
</evidence>
<dbReference type="PANTHER" id="PTHR43226:SF4">
    <property type="entry name" value="XAA-PRO AMINOPEPTIDASE 3"/>
    <property type="match status" value="1"/>
</dbReference>
<comment type="cofactor">
    <cofactor evidence="2">
        <name>Mn(2+)</name>
        <dbReference type="ChEBI" id="CHEBI:29035"/>
    </cofactor>
</comment>
<reference evidence="11 12" key="1">
    <citation type="submission" date="2018-03" db="EMBL/GenBank/DDBJ databases">
        <title>Massilia armeniaca sp. nov., isolated from desert soil.</title>
        <authorList>
            <person name="Huang H."/>
            <person name="Ren M."/>
        </authorList>
    </citation>
    <scope>NUCLEOTIDE SEQUENCE [LARGE SCALE GENOMIC DNA]</scope>
    <source>
        <strain evidence="11 12">ZMN-3</strain>
    </source>
</reference>
<dbReference type="CDD" id="cd01087">
    <property type="entry name" value="Prolidase"/>
    <property type="match status" value="1"/>
</dbReference>
<dbReference type="RefSeq" id="WP_107144241.1">
    <property type="nucleotide sequence ID" value="NZ_CP028324.1"/>
</dbReference>
<feature type="domain" description="Aminopeptidase P N-terminal" evidence="10">
    <location>
        <begin position="2"/>
        <end position="136"/>
    </location>
</feature>
<keyword evidence="11" id="KW-0031">Aminopeptidase</keyword>
<comment type="similarity">
    <text evidence="3">Belongs to the peptidase M24B family.</text>
</comment>
<sequence>MLIESEYRQRRAALLDALGPHAIAVVGAGSEVERTNDTCYLFRPASNFLYLTGFAETEAYAVFCPGRPEGEYILFCKPRAGLREMWLGPICGPERAAALHGVDQAFPLDAMEEMMPALLAGRKQVALRLGHDPALLLRMSHWLAGLKMRSRRGIVSPAVLTDLDTLLGEMRMKKSPAETALMRKTIDITCDAMLRGMAAIGPGVAGHVVEAEIAHEMVRQGAQLAFNPHVSSGVKGCQSHYRQRNDDVIEDGELVIVDIGAEYGYYSSDLTRTLPANGRFTAPQRAVYEHVLAIQCTLIGMLRPGVRMDELQRVFAERVTQALLDLGVLAGAADQLVEAEAYRRYFPHNIGHWLGMDVHDETSYCSLDGWRPLVEGMVMTVEPGLYFGRDDDTVPPALRGIGVRIEDNVRIGAGGCEVLSAVLPKEPEAIEAFMARTARGRAAGVNQQEEQ</sequence>
<evidence type="ECO:0000256" key="1">
    <source>
        <dbReference type="ARBA" id="ARBA00001424"/>
    </source>
</evidence>
<evidence type="ECO:0000256" key="6">
    <source>
        <dbReference type="ARBA" id="ARBA00022723"/>
    </source>
</evidence>
<keyword evidence="5" id="KW-0645">Protease</keyword>
<keyword evidence="9" id="KW-0464">Manganese</keyword>
<keyword evidence="8" id="KW-0482">Metalloprotease</keyword>
<keyword evidence="6" id="KW-0479">Metal-binding</keyword>
<keyword evidence="12" id="KW-1185">Reference proteome</keyword>
<dbReference type="PANTHER" id="PTHR43226">
    <property type="entry name" value="XAA-PRO AMINOPEPTIDASE 3"/>
    <property type="match status" value="1"/>
</dbReference>
<name>A0A2R4CH43_9BURK</name>
<dbReference type="SMART" id="SM01011">
    <property type="entry name" value="AMP_N"/>
    <property type="match status" value="1"/>
</dbReference>
<evidence type="ECO:0000313" key="12">
    <source>
        <dbReference type="Proteomes" id="UP000240505"/>
    </source>
</evidence>
<dbReference type="GO" id="GO:0030145">
    <property type="term" value="F:manganese ion binding"/>
    <property type="evidence" value="ECO:0007669"/>
    <property type="project" value="InterPro"/>
</dbReference>
<dbReference type="InterPro" id="IPR007865">
    <property type="entry name" value="Aminopep_P_N"/>
</dbReference>
<evidence type="ECO:0000256" key="4">
    <source>
        <dbReference type="ARBA" id="ARBA00012574"/>
    </source>
</evidence>
<dbReference type="Pfam" id="PF05195">
    <property type="entry name" value="AMP_N"/>
    <property type="match status" value="1"/>
</dbReference>
<dbReference type="OrthoDB" id="9806388at2"/>
<dbReference type="InterPro" id="IPR000994">
    <property type="entry name" value="Pept_M24"/>
</dbReference>
<proteinExistence type="inferred from homology"/>
<evidence type="ECO:0000256" key="7">
    <source>
        <dbReference type="ARBA" id="ARBA00022801"/>
    </source>
</evidence>
<protein>
    <recommendedName>
        <fullName evidence="4">Xaa-Pro aminopeptidase</fullName>
        <ecNumber evidence="4">3.4.11.9</ecNumber>
    </recommendedName>
</protein>
<keyword evidence="7" id="KW-0378">Hydrolase</keyword>
<dbReference type="Gene3D" id="3.90.230.10">
    <property type="entry name" value="Creatinase/methionine aminopeptidase superfamily"/>
    <property type="match status" value="1"/>
</dbReference>
<comment type="catalytic activity">
    <reaction evidence="1">
        <text>Release of any N-terminal amino acid, including proline, that is linked to proline, even from a dipeptide or tripeptide.</text>
        <dbReference type="EC" id="3.4.11.9"/>
    </reaction>
</comment>
<evidence type="ECO:0000256" key="8">
    <source>
        <dbReference type="ARBA" id="ARBA00023049"/>
    </source>
</evidence>
<evidence type="ECO:0000259" key="10">
    <source>
        <dbReference type="SMART" id="SM01011"/>
    </source>
</evidence>
<dbReference type="EMBL" id="CP028324">
    <property type="protein sequence ID" value="AVR98916.1"/>
    <property type="molecule type" value="Genomic_DNA"/>
</dbReference>
<dbReference type="InterPro" id="IPR036005">
    <property type="entry name" value="Creatinase/aminopeptidase-like"/>
</dbReference>
<dbReference type="GO" id="GO:0005829">
    <property type="term" value="C:cytosol"/>
    <property type="evidence" value="ECO:0007669"/>
    <property type="project" value="TreeGrafter"/>
</dbReference>
<gene>
    <name evidence="11" type="ORF">C9I28_27315</name>
</gene>
<evidence type="ECO:0000256" key="5">
    <source>
        <dbReference type="ARBA" id="ARBA00022670"/>
    </source>
</evidence>
<dbReference type="Gene3D" id="3.40.350.10">
    <property type="entry name" value="Creatinase/prolidase N-terminal domain"/>
    <property type="match status" value="1"/>
</dbReference>
<accession>A0A2R4CH43</accession>
<dbReference type="KEGG" id="masz:C9I28_27315"/>
<dbReference type="GO" id="GO:0070006">
    <property type="term" value="F:metalloaminopeptidase activity"/>
    <property type="evidence" value="ECO:0007669"/>
    <property type="project" value="InterPro"/>
</dbReference>
<dbReference type="AlphaFoldDB" id="A0A2R4CH43"/>
<dbReference type="SUPFAM" id="SSF55920">
    <property type="entry name" value="Creatinase/aminopeptidase"/>
    <property type="match status" value="1"/>
</dbReference>
<evidence type="ECO:0000256" key="2">
    <source>
        <dbReference type="ARBA" id="ARBA00001936"/>
    </source>
</evidence>
<evidence type="ECO:0000256" key="9">
    <source>
        <dbReference type="ARBA" id="ARBA00023211"/>
    </source>
</evidence>
<dbReference type="Pfam" id="PF00557">
    <property type="entry name" value="Peptidase_M24"/>
    <property type="match status" value="1"/>
</dbReference>
<dbReference type="InterPro" id="IPR029149">
    <property type="entry name" value="Creatin/AminoP/Spt16_N"/>
</dbReference>
<dbReference type="InterPro" id="IPR052433">
    <property type="entry name" value="X-Pro_dipept-like"/>
</dbReference>
<organism evidence="11 12">
    <name type="scientific">Pseudoduganella armeniaca</name>
    <dbReference type="NCBI Taxonomy" id="2072590"/>
    <lineage>
        <taxon>Bacteria</taxon>
        <taxon>Pseudomonadati</taxon>
        <taxon>Pseudomonadota</taxon>
        <taxon>Betaproteobacteria</taxon>
        <taxon>Burkholderiales</taxon>
        <taxon>Oxalobacteraceae</taxon>
        <taxon>Telluria group</taxon>
        <taxon>Pseudoduganella</taxon>
    </lineage>
</organism>
<evidence type="ECO:0000256" key="3">
    <source>
        <dbReference type="ARBA" id="ARBA00008766"/>
    </source>
</evidence>
<dbReference type="GO" id="GO:0006508">
    <property type="term" value="P:proteolysis"/>
    <property type="evidence" value="ECO:0007669"/>
    <property type="project" value="UniProtKB-KW"/>
</dbReference>
<dbReference type="SUPFAM" id="SSF53092">
    <property type="entry name" value="Creatinase/prolidase N-terminal domain"/>
    <property type="match status" value="1"/>
</dbReference>
<dbReference type="EC" id="3.4.11.9" evidence="4"/>
<dbReference type="Proteomes" id="UP000240505">
    <property type="component" value="Chromosome"/>
</dbReference>